<dbReference type="InterPro" id="IPR015421">
    <property type="entry name" value="PyrdxlP-dep_Trfase_major"/>
</dbReference>
<protein>
    <recommendedName>
        <fullName evidence="3">Serine hydroxymethyltransferase-like domain-containing protein</fullName>
    </recommendedName>
</protein>
<dbReference type="SUPFAM" id="SSF53383">
    <property type="entry name" value="PLP-dependent transferases"/>
    <property type="match status" value="1"/>
</dbReference>
<dbReference type="AlphaFoldDB" id="A0A8C6HC71"/>
<feature type="domain" description="Serine hydroxymethyltransferase-like" evidence="3">
    <location>
        <begin position="1"/>
        <end position="37"/>
    </location>
</feature>
<evidence type="ECO:0000313" key="4">
    <source>
        <dbReference type="Ensembl" id="ENSMSIP00000019339.1"/>
    </source>
</evidence>
<dbReference type="GO" id="GO:0030170">
    <property type="term" value="F:pyridoxal phosphate binding"/>
    <property type="evidence" value="ECO:0007669"/>
    <property type="project" value="TreeGrafter"/>
</dbReference>
<comment type="cofactor">
    <cofactor evidence="1">
        <name>pyridoxal 5'-phosphate</name>
        <dbReference type="ChEBI" id="CHEBI:597326"/>
    </cofactor>
</comment>
<evidence type="ECO:0000256" key="2">
    <source>
        <dbReference type="ARBA" id="ARBA00022898"/>
    </source>
</evidence>
<dbReference type="GO" id="GO:0005739">
    <property type="term" value="C:mitochondrion"/>
    <property type="evidence" value="ECO:0007669"/>
    <property type="project" value="TreeGrafter"/>
</dbReference>
<dbReference type="InterPro" id="IPR049943">
    <property type="entry name" value="Ser_HO-MeTrfase-like"/>
</dbReference>
<keyword evidence="2" id="KW-0663">Pyridoxal phosphate</keyword>
<dbReference type="GeneTree" id="ENSGT00940000178838"/>
<reference evidence="4" key="1">
    <citation type="submission" date="2025-08" db="UniProtKB">
        <authorList>
            <consortium name="Ensembl"/>
        </authorList>
    </citation>
    <scope>IDENTIFICATION</scope>
</reference>
<dbReference type="InterPro" id="IPR015424">
    <property type="entry name" value="PyrdxlP-dep_Trfase"/>
</dbReference>
<dbReference type="Ensembl" id="ENSMSIT00000024427.1">
    <property type="protein sequence ID" value="ENSMSIP00000019339.1"/>
    <property type="gene ID" value="ENSMSIG00000016448.1"/>
</dbReference>
<evidence type="ECO:0000259" key="3">
    <source>
        <dbReference type="Pfam" id="PF00464"/>
    </source>
</evidence>
<proteinExistence type="predicted"/>
<evidence type="ECO:0000313" key="5">
    <source>
        <dbReference type="Proteomes" id="UP000694415"/>
    </source>
</evidence>
<dbReference type="GO" id="GO:0004372">
    <property type="term" value="F:glycine hydroxymethyltransferase activity"/>
    <property type="evidence" value="ECO:0007669"/>
    <property type="project" value="TreeGrafter"/>
</dbReference>
<dbReference type="Proteomes" id="UP000694415">
    <property type="component" value="Unplaced"/>
</dbReference>
<dbReference type="GO" id="GO:0035999">
    <property type="term" value="P:tetrahydrofolate interconversion"/>
    <property type="evidence" value="ECO:0007669"/>
    <property type="project" value="UniProtKB-UniPathway"/>
</dbReference>
<evidence type="ECO:0000256" key="1">
    <source>
        <dbReference type="ARBA" id="ARBA00001933"/>
    </source>
</evidence>
<dbReference type="InterPro" id="IPR039429">
    <property type="entry name" value="SHMT-like_dom"/>
</dbReference>
<dbReference type="Gene3D" id="3.40.640.10">
    <property type="entry name" value="Type I PLP-dependent aspartate aminotransferase-like (Major domain)"/>
    <property type="match status" value="1"/>
</dbReference>
<dbReference type="PANTHER" id="PTHR11680:SF28">
    <property type="entry name" value="SERINE HYDROXYMETHYLTRANSFERASE, MITOCHONDRIAL"/>
    <property type="match status" value="1"/>
</dbReference>
<organism evidence="4 5">
    <name type="scientific">Mus spicilegus</name>
    <name type="common">Mound-building mouse</name>
    <dbReference type="NCBI Taxonomy" id="10103"/>
    <lineage>
        <taxon>Eukaryota</taxon>
        <taxon>Metazoa</taxon>
        <taxon>Chordata</taxon>
        <taxon>Craniata</taxon>
        <taxon>Vertebrata</taxon>
        <taxon>Euteleostomi</taxon>
        <taxon>Mammalia</taxon>
        <taxon>Eutheria</taxon>
        <taxon>Euarchontoglires</taxon>
        <taxon>Glires</taxon>
        <taxon>Rodentia</taxon>
        <taxon>Myomorpha</taxon>
        <taxon>Muroidea</taxon>
        <taxon>Muridae</taxon>
        <taxon>Murinae</taxon>
        <taxon>Mus</taxon>
        <taxon>Mus</taxon>
    </lineage>
</organism>
<dbReference type="GO" id="GO:0019264">
    <property type="term" value="P:glycine biosynthetic process from serine"/>
    <property type="evidence" value="ECO:0007669"/>
    <property type="project" value="TreeGrafter"/>
</dbReference>
<dbReference type="UniPathway" id="UPA00193"/>
<name>A0A8C6HC71_MUSSI</name>
<accession>A0A8C6HC71</accession>
<keyword evidence="5" id="KW-1185">Reference proteome</keyword>
<dbReference type="PANTHER" id="PTHR11680">
    <property type="entry name" value="SERINE HYDROXYMETHYLTRANSFERASE"/>
    <property type="match status" value="1"/>
</dbReference>
<dbReference type="Pfam" id="PF00464">
    <property type="entry name" value="SHMT"/>
    <property type="match status" value="1"/>
</dbReference>
<sequence length="75" mass="8540">MGLDLPDGGHLTHGYMFDVKRISATSIFFESMPYKILHGILWGYNALCVFPRKPRLSMNDNQDCVSIKINSPSFF</sequence>
<reference evidence="4" key="2">
    <citation type="submission" date="2025-09" db="UniProtKB">
        <authorList>
            <consortium name="Ensembl"/>
        </authorList>
    </citation>
    <scope>IDENTIFICATION</scope>
</reference>